<dbReference type="PRINTS" id="PR00480">
    <property type="entry name" value="ASTACIN"/>
</dbReference>
<keyword evidence="12" id="KW-1185">Reference proteome</keyword>
<evidence type="ECO:0000256" key="4">
    <source>
        <dbReference type="ARBA" id="ARBA00022801"/>
    </source>
</evidence>
<dbReference type="InterPro" id="IPR034035">
    <property type="entry name" value="Astacin-like_dom"/>
</dbReference>
<keyword evidence="4 8" id="KW-0378">Hydrolase</keyword>
<keyword evidence="2 8" id="KW-0645">Protease</keyword>
<dbReference type="SMART" id="SM00235">
    <property type="entry name" value="ZnMc"/>
    <property type="match status" value="1"/>
</dbReference>
<keyword evidence="3 8" id="KW-0479">Metal-binding</keyword>
<feature type="domain" description="Peptidase M12A" evidence="10">
    <location>
        <begin position="1"/>
        <end position="198"/>
    </location>
</feature>
<evidence type="ECO:0000256" key="6">
    <source>
        <dbReference type="ARBA" id="ARBA00023049"/>
    </source>
</evidence>
<dbReference type="EC" id="3.4.24.-" evidence="9"/>
<dbReference type="EMBL" id="CP092876">
    <property type="protein sequence ID" value="UYV76977.1"/>
    <property type="molecule type" value="Genomic_DNA"/>
</dbReference>
<evidence type="ECO:0000259" key="10">
    <source>
        <dbReference type="PROSITE" id="PS51864"/>
    </source>
</evidence>
<dbReference type="SUPFAM" id="SSF55486">
    <property type="entry name" value="Metalloproteases ('zincins'), catalytic domain"/>
    <property type="match status" value="1"/>
</dbReference>
<keyword evidence="5 8" id="KW-0862">Zinc</keyword>
<dbReference type="InterPro" id="IPR006026">
    <property type="entry name" value="Peptidase_Metallo"/>
</dbReference>
<evidence type="ECO:0000256" key="5">
    <source>
        <dbReference type="ARBA" id="ARBA00022833"/>
    </source>
</evidence>
<dbReference type="InterPro" id="IPR001506">
    <property type="entry name" value="Peptidase_M12A"/>
</dbReference>
<dbReference type="Gene3D" id="3.40.390.10">
    <property type="entry name" value="Collagenase (Catalytic Domain)"/>
    <property type="match status" value="1"/>
</dbReference>
<evidence type="ECO:0000256" key="2">
    <source>
        <dbReference type="ARBA" id="ARBA00022670"/>
    </source>
</evidence>
<organism evidence="11 12">
    <name type="scientific">Cordylochernes scorpioides</name>
    <dbReference type="NCBI Taxonomy" id="51811"/>
    <lineage>
        <taxon>Eukaryota</taxon>
        <taxon>Metazoa</taxon>
        <taxon>Ecdysozoa</taxon>
        <taxon>Arthropoda</taxon>
        <taxon>Chelicerata</taxon>
        <taxon>Arachnida</taxon>
        <taxon>Pseudoscorpiones</taxon>
        <taxon>Cheliferoidea</taxon>
        <taxon>Chernetidae</taxon>
        <taxon>Cordylochernes</taxon>
    </lineage>
</organism>
<evidence type="ECO:0000256" key="1">
    <source>
        <dbReference type="ARBA" id="ARBA00011245"/>
    </source>
</evidence>
<accession>A0ABY6L722</accession>
<feature type="binding site" evidence="8">
    <location>
        <position position="97"/>
    </location>
    <ligand>
        <name>Zn(2+)</name>
        <dbReference type="ChEBI" id="CHEBI:29105"/>
        <note>catalytic</note>
    </ligand>
</feature>
<feature type="binding site" evidence="8">
    <location>
        <position position="93"/>
    </location>
    <ligand>
        <name>Zn(2+)</name>
        <dbReference type="ChEBI" id="CHEBI:29105"/>
        <note>catalytic</note>
    </ligand>
</feature>
<comment type="cofactor">
    <cofactor evidence="8 9">
        <name>Zn(2+)</name>
        <dbReference type="ChEBI" id="CHEBI:29105"/>
    </cofactor>
    <text evidence="8 9">Binds 1 zinc ion per subunit.</text>
</comment>
<gene>
    <name evidence="11" type="ORF">LAZ67_14002668</name>
</gene>
<evidence type="ECO:0000256" key="7">
    <source>
        <dbReference type="ARBA" id="ARBA00025529"/>
    </source>
</evidence>
<evidence type="ECO:0000256" key="3">
    <source>
        <dbReference type="ARBA" id="ARBA00022723"/>
    </source>
</evidence>
<sequence length="199" mass="22970">MLELLRHHFKVRRVVRFAVLAYLGKLIKEAMKHMEDLTGKSKKCLTFEELSTPSGDYLHFFRGYGCYTFAGMAGGKQPLSLGSGCEYHGTVVHEISHALGFFHEQSRSDRDDYLTIFWDNIQPGLEPQFKKLAPEENRLLTPFDYKSIMIYGEMAFSKDGLSKTMVDKFGKKKLTDPFQKYGLTLSDITRIRKLYKCEE</sequence>
<dbReference type="CDD" id="cd04280">
    <property type="entry name" value="ZnMc_astacin_like"/>
    <property type="match status" value="1"/>
</dbReference>
<dbReference type="PROSITE" id="PS51864">
    <property type="entry name" value="ASTACIN"/>
    <property type="match status" value="1"/>
</dbReference>
<dbReference type="PANTHER" id="PTHR10127">
    <property type="entry name" value="DISCOIDIN, CUB, EGF, LAMININ , AND ZINC METALLOPROTEASE DOMAIN CONTAINING"/>
    <property type="match status" value="1"/>
</dbReference>
<feature type="binding site" evidence="8">
    <location>
        <position position="103"/>
    </location>
    <ligand>
        <name>Zn(2+)</name>
        <dbReference type="ChEBI" id="CHEBI:29105"/>
        <note>catalytic</note>
    </ligand>
</feature>
<proteinExistence type="predicted"/>
<evidence type="ECO:0000313" key="11">
    <source>
        <dbReference type="EMBL" id="UYV76977.1"/>
    </source>
</evidence>
<name>A0ABY6L722_9ARAC</name>
<protein>
    <recommendedName>
        <fullName evidence="9">Metalloendopeptidase</fullName>
        <ecNumber evidence="9">3.4.24.-</ecNumber>
    </recommendedName>
</protein>
<reference evidence="11 12" key="1">
    <citation type="submission" date="2022-01" db="EMBL/GenBank/DDBJ databases">
        <title>A chromosomal length assembly of Cordylochernes scorpioides.</title>
        <authorList>
            <person name="Zeh D."/>
            <person name="Zeh J."/>
        </authorList>
    </citation>
    <scope>NUCLEOTIDE SEQUENCE [LARGE SCALE GENOMIC DNA]</scope>
    <source>
        <strain evidence="11">IN4F17</strain>
        <tissue evidence="11">Whole Body</tissue>
    </source>
</reference>
<comment type="subunit">
    <text evidence="1">Monomer.</text>
</comment>
<evidence type="ECO:0000256" key="9">
    <source>
        <dbReference type="RuleBase" id="RU361183"/>
    </source>
</evidence>
<comment type="caution">
    <text evidence="8">Lacks conserved residue(s) required for the propagation of feature annotation.</text>
</comment>
<comment type="function">
    <text evidence="7">Zinc metalloprotease. Provoques deadhesion of endothelial cells from cell cultures, and also degradation of fibronectin, fibrinogen and gelatin in vitro. Its role in the venom is not fully understood but it might act as a spreading factor that facilitates diffusion of other venom toxins. Alternatively, it might be involved in the proteolytic processing of other venom toxins or it might play a role in extra-oral digestion of prey.</text>
</comment>
<keyword evidence="6 8" id="KW-0482">Metalloprotease</keyword>
<evidence type="ECO:0000256" key="8">
    <source>
        <dbReference type="PROSITE-ProRule" id="PRU01211"/>
    </source>
</evidence>
<feature type="active site" evidence="8">
    <location>
        <position position="94"/>
    </location>
</feature>
<dbReference type="Proteomes" id="UP001235939">
    <property type="component" value="Chromosome 14"/>
</dbReference>
<evidence type="ECO:0000313" key="12">
    <source>
        <dbReference type="Proteomes" id="UP001235939"/>
    </source>
</evidence>
<dbReference type="PANTHER" id="PTHR10127:SF780">
    <property type="entry name" value="METALLOENDOPEPTIDASE"/>
    <property type="match status" value="1"/>
</dbReference>
<dbReference type="Pfam" id="PF01400">
    <property type="entry name" value="Astacin"/>
    <property type="match status" value="1"/>
</dbReference>
<dbReference type="InterPro" id="IPR024079">
    <property type="entry name" value="MetalloPept_cat_dom_sf"/>
</dbReference>